<dbReference type="SUPFAM" id="SSF52833">
    <property type="entry name" value="Thioredoxin-like"/>
    <property type="match status" value="1"/>
</dbReference>
<keyword evidence="4" id="KW-1185">Reference proteome</keyword>
<dbReference type="InterPro" id="IPR054416">
    <property type="entry name" value="GST_UstS-like_C"/>
</dbReference>
<evidence type="ECO:0000313" key="3">
    <source>
        <dbReference type="EMBL" id="ESK88126.1"/>
    </source>
</evidence>
<evidence type="ECO:0000259" key="2">
    <source>
        <dbReference type="Pfam" id="PF22041"/>
    </source>
</evidence>
<dbReference type="Pfam" id="PF22041">
    <property type="entry name" value="GST_C_7"/>
    <property type="match status" value="1"/>
</dbReference>
<dbReference type="OrthoDB" id="4951845at2759"/>
<dbReference type="HOGENOM" id="CLU_011226_4_0_1"/>
<dbReference type="EMBL" id="AWSO01000698">
    <property type="protein sequence ID" value="ESK88126.1"/>
    <property type="molecule type" value="Genomic_DNA"/>
</dbReference>
<proteinExistence type="predicted"/>
<evidence type="ECO:0000313" key="4">
    <source>
        <dbReference type="Proteomes" id="UP000017559"/>
    </source>
</evidence>
<dbReference type="InterPro" id="IPR036249">
    <property type="entry name" value="Thioredoxin-like_sf"/>
</dbReference>
<feature type="domain" description="GST N-terminal" evidence="1">
    <location>
        <begin position="19"/>
        <end position="98"/>
    </location>
</feature>
<dbReference type="Pfam" id="PF13409">
    <property type="entry name" value="GST_N_2"/>
    <property type="match status" value="1"/>
</dbReference>
<dbReference type="KEGG" id="mrr:Moror_5611"/>
<reference evidence="3 4" key="1">
    <citation type="journal article" date="2014" name="BMC Genomics">
        <title>Genome and secretome analysis of the hemibiotrophic fungal pathogen, Moniliophthora roreri, which causes frosty pod rot disease of cacao: mechanisms of the biotrophic and necrotrophic phases.</title>
        <authorList>
            <person name="Meinhardt L.W."/>
            <person name="Costa G.G.L."/>
            <person name="Thomazella D.P.T."/>
            <person name="Teixeira P.J.P.L."/>
            <person name="Carazzolle M.F."/>
            <person name="Schuster S.C."/>
            <person name="Carlson J.E."/>
            <person name="Guiltinan M.J."/>
            <person name="Mieczkowski P."/>
            <person name="Farmer A."/>
            <person name="Ramaraj T."/>
            <person name="Crozier J."/>
            <person name="Davis R.E."/>
            <person name="Shao J."/>
            <person name="Melnick R.L."/>
            <person name="Pereira G.A.G."/>
            <person name="Bailey B.A."/>
        </authorList>
    </citation>
    <scope>NUCLEOTIDE SEQUENCE [LARGE SCALE GENOMIC DNA]</scope>
    <source>
        <strain evidence="3 4">MCA 2997</strain>
    </source>
</reference>
<dbReference type="STRING" id="1381753.V2X5R8"/>
<organism evidence="3 4">
    <name type="scientific">Moniliophthora roreri (strain MCA 2997)</name>
    <name type="common">Cocoa frosty pod rot fungus</name>
    <name type="synonym">Crinipellis roreri</name>
    <dbReference type="NCBI Taxonomy" id="1381753"/>
    <lineage>
        <taxon>Eukaryota</taxon>
        <taxon>Fungi</taxon>
        <taxon>Dikarya</taxon>
        <taxon>Basidiomycota</taxon>
        <taxon>Agaricomycotina</taxon>
        <taxon>Agaricomycetes</taxon>
        <taxon>Agaricomycetidae</taxon>
        <taxon>Agaricales</taxon>
        <taxon>Marasmiineae</taxon>
        <taxon>Marasmiaceae</taxon>
        <taxon>Moniliophthora</taxon>
    </lineage>
</organism>
<evidence type="ECO:0000259" key="1">
    <source>
        <dbReference type="Pfam" id="PF13409"/>
    </source>
</evidence>
<accession>V2X5R8</accession>
<gene>
    <name evidence="3" type="ORF">Moror_5611</name>
</gene>
<comment type="caution">
    <text evidence="3">The sequence shown here is derived from an EMBL/GenBank/DDBJ whole genome shotgun (WGS) entry which is preliminary data.</text>
</comment>
<dbReference type="AlphaFoldDB" id="V2X5R8"/>
<dbReference type="InterPro" id="IPR004045">
    <property type="entry name" value="Glutathione_S-Trfase_N"/>
</dbReference>
<dbReference type="Gene3D" id="1.20.1050.10">
    <property type="match status" value="1"/>
</dbReference>
<dbReference type="Proteomes" id="UP000017559">
    <property type="component" value="Unassembled WGS sequence"/>
</dbReference>
<feature type="domain" description="Glutathione S-transferase UstS-like C-terminal" evidence="2">
    <location>
        <begin position="116"/>
        <end position="234"/>
    </location>
</feature>
<sequence length="240" mass="26890">MITLYDIGPAYINGQEIGTSPFVRRVIYTLNYKKLPYKLKLLSYEAVEPTAKSIRAPPTGVRADGTTPRYTVPFIHDQDSDRDVAVSDSMRIAEYLDNTYPDTPTVMTLDTPEFSEVVGTKFRPLYPVLGPKMREILSPALLEGQRKLYGDPAPALSKEKEAEAWEAAKEGFASLSGYHKEGNEAEGKLTFGHFSIASFVWFVNVLYGKDSKELQEVRSWAGGWVAQVFDKAERHPSMQV</sequence>
<protein>
    <submittedName>
        <fullName evidence="3">Uncharacterized protein</fullName>
    </submittedName>
</protein>
<name>V2X5R8_MONRO</name>
<dbReference type="Gene3D" id="3.40.30.10">
    <property type="entry name" value="Glutaredoxin"/>
    <property type="match status" value="1"/>
</dbReference>